<keyword evidence="3" id="KW-1185">Reference proteome</keyword>
<dbReference type="OrthoDB" id="642699at2"/>
<dbReference type="PROSITE" id="PS51192">
    <property type="entry name" value="HELICASE_ATP_BIND_1"/>
    <property type="match status" value="1"/>
</dbReference>
<reference evidence="2 3" key="1">
    <citation type="submission" date="2018-02" db="EMBL/GenBank/DDBJ databases">
        <title>Genome sequences of Apibacter spp., gut symbionts of Asian honey bees.</title>
        <authorList>
            <person name="Kwong W.K."/>
            <person name="Steele M.I."/>
            <person name="Moran N.A."/>
        </authorList>
    </citation>
    <scope>NUCLEOTIDE SEQUENCE [LARGE SCALE GENOMIC DNA]</scope>
    <source>
        <strain evidence="3">wkB301</strain>
    </source>
</reference>
<protein>
    <recommendedName>
        <fullName evidence="1">Helicase ATP-binding domain-containing protein</fullName>
    </recommendedName>
</protein>
<comment type="caution">
    <text evidence="2">The sequence shown here is derived from an EMBL/GenBank/DDBJ whole genome shotgun (WGS) entry which is preliminary data.</text>
</comment>
<dbReference type="EMBL" id="PSZM01000040">
    <property type="protein sequence ID" value="PQL91665.1"/>
    <property type="molecule type" value="Genomic_DNA"/>
</dbReference>
<evidence type="ECO:0000313" key="3">
    <source>
        <dbReference type="Proteomes" id="UP000238042"/>
    </source>
</evidence>
<dbReference type="InterPro" id="IPR014001">
    <property type="entry name" value="Helicase_ATP-bd"/>
</dbReference>
<accession>A0A2S8AAP1</accession>
<feature type="domain" description="Helicase ATP-binding" evidence="1">
    <location>
        <begin position="52"/>
        <end position="240"/>
    </location>
</feature>
<dbReference type="AlphaFoldDB" id="A0A2S8AAP1"/>
<dbReference type="GO" id="GO:0003676">
    <property type="term" value="F:nucleic acid binding"/>
    <property type="evidence" value="ECO:0007669"/>
    <property type="project" value="InterPro"/>
</dbReference>
<dbReference type="Proteomes" id="UP000238042">
    <property type="component" value="Unassembled WGS sequence"/>
</dbReference>
<proteinExistence type="predicted"/>
<organism evidence="2 3">
    <name type="scientific">Apibacter adventoris</name>
    <dbReference type="NCBI Taxonomy" id="1679466"/>
    <lineage>
        <taxon>Bacteria</taxon>
        <taxon>Pseudomonadati</taxon>
        <taxon>Bacteroidota</taxon>
        <taxon>Flavobacteriia</taxon>
        <taxon>Flavobacteriales</taxon>
        <taxon>Weeksellaceae</taxon>
        <taxon>Apibacter</taxon>
    </lineage>
</organism>
<dbReference type="SUPFAM" id="SSF52540">
    <property type="entry name" value="P-loop containing nucleoside triphosphate hydrolases"/>
    <property type="match status" value="1"/>
</dbReference>
<gene>
    <name evidence="2" type="ORF">C4S77_07640</name>
</gene>
<evidence type="ECO:0000313" key="2">
    <source>
        <dbReference type="EMBL" id="PQL91665.1"/>
    </source>
</evidence>
<dbReference type="RefSeq" id="WP_105247039.1">
    <property type="nucleotide sequence ID" value="NZ_PSZM01000040.1"/>
</dbReference>
<dbReference type="Gene3D" id="3.40.50.300">
    <property type="entry name" value="P-loop containing nucleotide triphosphate hydrolases"/>
    <property type="match status" value="1"/>
</dbReference>
<sequence length="814" mass="95719">MQIKEVTPFTDLPINFKELNHSDFENYVFENEDKTIIEPDKQGYISDKLNEVIELYKKDTTIINASVGQGKTTAIIKCIEKYYKSDKNYTIIVATPSKSLVNKYIKDIEEVSNIQNICFDYQCLEALGITDKNFKNYYTKQIQVISIHSLLGNPGKIAVKQSNIKRKYYEGLIEFCKKNNRRVVVIFDEIHEAIDCFQEKFIFNLYKWREVIHKIIISSATYNEASKVVVKYLAELTNKKIKIVESTRCQNVSKLSDLHICFYDQFHIDVKNGFLIDLIEKQIPVSSKIHILSYSKKISKQIFNSKIGTILNNAYGEINLCVSGGNQYVEDKCNIGTTFRTGVNIDDENCSFFIIMPPKLSYMTPKGGMQMGLFSEGIISLIQALARPRKKSNIFVITPSPDKLILIPNKPVDYIAKTSLNYLPFDLENYQLKYYDINEQNRLLKDFYKSEKENISEEIAHVNEKELEIVPKFPDYDIYKLEKGEDYFKQYYDIFGKNLSNYFYWAAWNNQFVNCKLKNIIIVSTIKFEEGSIQEQLSKYYSKTFFNGRASYFTFYSDKDCYIKFRLSLFSNRIKYKHLKKEKYKIIAPYRNTNFEKQIITFIQRIKREFNFNILKLIYPPDGNRMNARNGKFISWKKPFDLAIELNTYLRICMAYSIELMMPFDKLSNQEEHLIRNYQSLYKFKDILLNDYSITNKKGELLLPKDSKIDFKKNDSIELKSIFNTLKENDSVLKSFSFLQKNADEKAIYSFIKKLFFEIKDTTFEESKYSRIISQIELPEKSHYINLIYSMEHPWILQPGYDVDIYSGKSIEES</sequence>
<name>A0A2S8AAP1_9FLAO</name>
<dbReference type="InterPro" id="IPR011545">
    <property type="entry name" value="DEAD/DEAH_box_helicase_dom"/>
</dbReference>
<dbReference type="InterPro" id="IPR027417">
    <property type="entry name" value="P-loop_NTPase"/>
</dbReference>
<dbReference type="GO" id="GO:0005524">
    <property type="term" value="F:ATP binding"/>
    <property type="evidence" value="ECO:0007669"/>
    <property type="project" value="InterPro"/>
</dbReference>
<dbReference type="SMART" id="SM00487">
    <property type="entry name" value="DEXDc"/>
    <property type="match status" value="1"/>
</dbReference>
<evidence type="ECO:0000259" key="1">
    <source>
        <dbReference type="PROSITE" id="PS51192"/>
    </source>
</evidence>
<dbReference type="Pfam" id="PF00270">
    <property type="entry name" value="DEAD"/>
    <property type="match status" value="1"/>
</dbReference>